<keyword evidence="3" id="KW-1185">Reference proteome</keyword>
<dbReference type="EMBL" id="AZBU02000009">
    <property type="protein sequence ID" value="TKR65567.1"/>
    <property type="molecule type" value="Genomic_DNA"/>
</dbReference>
<feature type="region of interest" description="Disordered" evidence="1">
    <location>
        <begin position="1"/>
        <end position="34"/>
    </location>
</feature>
<sequence length="95" mass="10357">MLHADGLGGRGGLVGSFWKKPSENSPGNPELPIPAFGRPRYLPKVVSGGHPNKSRSWGILLAPSQCAAAKTHRERYISDTCQLRLPQVARFAHTR</sequence>
<reference evidence="2 3" key="2">
    <citation type="journal article" date="2019" name="G3 (Bethesda)">
        <title>Hybrid Assembly of the Genome of the Entomopathogenic Nematode Steinernema carpocapsae Identifies the X-Chromosome.</title>
        <authorList>
            <person name="Serra L."/>
            <person name="Macchietto M."/>
            <person name="Macias-Munoz A."/>
            <person name="McGill C.J."/>
            <person name="Rodriguez I.M."/>
            <person name="Rodriguez B."/>
            <person name="Murad R."/>
            <person name="Mortazavi A."/>
        </authorList>
    </citation>
    <scope>NUCLEOTIDE SEQUENCE [LARGE SCALE GENOMIC DNA]</scope>
    <source>
        <strain evidence="2 3">ALL</strain>
    </source>
</reference>
<dbReference type="Proteomes" id="UP000298663">
    <property type="component" value="Unassembled WGS sequence"/>
</dbReference>
<proteinExistence type="predicted"/>
<comment type="caution">
    <text evidence="2">The sequence shown here is derived from an EMBL/GenBank/DDBJ whole genome shotgun (WGS) entry which is preliminary data.</text>
</comment>
<evidence type="ECO:0000256" key="1">
    <source>
        <dbReference type="SAM" id="MobiDB-lite"/>
    </source>
</evidence>
<evidence type="ECO:0000313" key="2">
    <source>
        <dbReference type="EMBL" id="TKR65567.1"/>
    </source>
</evidence>
<reference evidence="2 3" key="1">
    <citation type="journal article" date="2015" name="Genome Biol.">
        <title>Comparative genomics of Steinernema reveals deeply conserved gene regulatory networks.</title>
        <authorList>
            <person name="Dillman A.R."/>
            <person name="Macchietto M."/>
            <person name="Porter C.F."/>
            <person name="Rogers A."/>
            <person name="Williams B."/>
            <person name="Antoshechkin I."/>
            <person name="Lee M.M."/>
            <person name="Goodwin Z."/>
            <person name="Lu X."/>
            <person name="Lewis E.E."/>
            <person name="Goodrich-Blair H."/>
            <person name="Stock S.P."/>
            <person name="Adams B.J."/>
            <person name="Sternberg P.W."/>
            <person name="Mortazavi A."/>
        </authorList>
    </citation>
    <scope>NUCLEOTIDE SEQUENCE [LARGE SCALE GENOMIC DNA]</scope>
    <source>
        <strain evidence="2 3">ALL</strain>
    </source>
</reference>
<organism evidence="2 3">
    <name type="scientific">Steinernema carpocapsae</name>
    <name type="common">Entomopathogenic nematode</name>
    <dbReference type="NCBI Taxonomy" id="34508"/>
    <lineage>
        <taxon>Eukaryota</taxon>
        <taxon>Metazoa</taxon>
        <taxon>Ecdysozoa</taxon>
        <taxon>Nematoda</taxon>
        <taxon>Chromadorea</taxon>
        <taxon>Rhabditida</taxon>
        <taxon>Tylenchina</taxon>
        <taxon>Panagrolaimomorpha</taxon>
        <taxon>Strongyloidoidea</taxon>
        <taxon>Steinernematidae</taxon>
        <taxon>Steinernema</taxon>
    </lineage>
</organism>
<protein>
    <submittedName>
        <fullName evidence="2">Uncharacterized protein</fullName>
    </submittedName>
</protein>
<dbReference type="AlphaFoldDB" id="A0A4U5M993"/>
<accession>A0A4U5M993</accession>
<gene>
    <name evidence="2" type="ORF">L596_025954</name>
</gene>
<feature type="compositionally biased region" description="Gly residues" evidence="1">
    <location>
        <begin position="1"/>
        <end position="14"/>
    </location>
</feature>
<evidence type="ECO:0000313" key="3">
    <source>
        <dbReference type="Proteomes" id="UP000298663"/>
    </source>
</evidence>
<name>A0A4U5M993_STECR</name>